<feature type="chain" id="PRO_5040392363" description="CBM-cenC domain-containing protein" evidence="2">
    <location>
        <begin position="20"/>
        <end position="258"/>
    </location>
</feature>
<evidence type="ECO:0000313" key="4">
    <source>
        <dbReference type="Proteomes" id="UP000737391"/>
    </source>
</evidence>
<proteinExistence type="predicted"/>
<gene>
    <name evidence="3" type="ORF">FAGAP_493</name>
</gene>
<sequence>MRWISIVAILGAALLPASARLLCRPDRSTTTGLPSTTATTSVETLSTDSATATETSAIETTVTTFTESETATATTSFTTVTSAVTSEAATTTSEAHEPTNYIQNGDFEDSPNTDWSVRTSDIKNDPERARSGNKYVQYDIDNSVAVGGNQLNQTVNGLDTERLYRLTTYTTVFNTPAPVKDATTACVIEALQESMSIAQWRLDFTNLGTYHPYFVDFTPSDEDVTVTMRLRCTDGKKVTLSVGLDDVSMYDIGPKLVG</sequence>
<feature type="region of interest" description="Disordered" evidence="1">
    <location>
        <begin position="89"/>
        <end position="113"/>
    </location>
</feature>
<dbReference type="InterPro" id="IPR008979">
    <property type="entry name" value="Galactose-bd-like_sf"/>
</dbReference>
<dbReference type="EMBL" id="LUFC02000028">
    <property type="protein sequence ID" value="KAF4503339.1"/>
    <property type="molecule type" value="Genomic_DNA"/>
</dbReference>
<comment type="caution">
    <text evidence="3">The sequence shown here is derived from an EMBL/GenBank/DDBJ whole genome shotgun (WGS) entry which is preliminary data.</text>
</comment>
<protein>
    <recommendedName>
        <fullName evidence="5">CBM-cenC domain-containing protein</fullName>
    </recommendedName>
</protein>
<dbReference type="Proteomes" id="UP000737391">
    <property type="component" value="Unassembled WGS sequence"/>
</dbReference>
<keyword evidence="2" id="KW-0732">Signal</keyword>
<dbReference type="Gene3D" id="2.60.120.260">
    <property type="entry name" value="Galactose-binding domain-like"/>
    <property type="match status" value="1"/>
</dbReference>
<keyword evidence="4" id="KW-1185">Reference proteome</keyword>
<evidence type="ECO:0000256" key="2">
    <source>
        <dbReference type="SAM" id="SignalP"/>
    </source>
</evidence>
<feature type="signal peptide" evidence="2">
    <location>
        <begin position="1"/>
        <end position="19"/>
    </location>
</feature>
<dbReference type="OrthoDB" id="5150344at2759"/>
<evidence type="ECO:0000256" key="1">
    <source>
        <dbReference type="SAM" id="MobiDB-lite"/>
    </source>
</evidence>
<evidence type="ECO:0000313" key="3">
    <source>
        <dbReference type="EMBL" id="KAF4503339.1"/>
    </source>
</evidence>
<dbReference type="AlphaFoldDB" id="A0A9P5BJQ9"/>
<name>A0A9P5BJQ9_9HYPO</name>
<organism evidence="3 4">
    <name type="scientific">Fusarium agapanthi</name>
    <dbReference type="NCBI Taxonomy" id="1803897"/>
    <lineage>
        <taxon>Eukaryota</taxon>
        <taxon>Fungi</taxon>
        <taxon>Dikarya</taxon>
        <taxon>Ascomycota</taxon>
        <taxon>Pezizomycotina</taxon>
        <taxon>Sordariomycetes</taxon>
        <taxon>Hypocreomycetidae</taxon>
        <taxon>Hypocreales</taxon>
        <taxon>Nectriaceae</taxon>
        <taxon>Fusarium</taxon>
        <taxon>Fusarium fujikuroi species complex</taxon>
    </lineage>
</organism>
<accession>A0A9P5BJQ9</accession>
<evidence type="ECO:0008006" key="5">
    <source>
        <dbReference type="Google" id="ProtNLM"/>
    </source>
</evidence>
<dbReference type="SUPFAM" id="SSF49785">
    <property type="entry name" value="Galactose-binding domain-like"/>
    <property type="match status" value="1"/>
</dbReference>
<reference evidence="3" key="1">
    <citation type="submission" date="2020-01" db="EMBL/GenBank/DDBJ databases">
        <title>Identification and distribution of gene clusters putatively required for synthesis of sphingolipid metabolism inhibitors in phylogenetically diverse species of the filamentous fungus Fusarium.</title>
        <authorList>
            <person name="Kim H.-S."/>
            <person name="Busman M."/>
            <person name="Brown D.W."/>
            <person name="Divon H."/>
            <person name="Uhlig S."/>
            <person name="Proctor R.H."/>
        </authorList>
    </citation>
    <scope>NUCLEOTIDE SEQUENCE</scope>
    <source>
        <strain evidence="3">NRRL 31653</strain>
    </source>
</reference>